<dbReference type="SUPFAM" id="SSF53850">
    <property type="entry name" value="Periplasmic binding protein-like II"/>
    <property type="match status" value="1"/>
</dbReference>
<dbReference type="Pfam" id="PF01547">
    <property type="entry name" value="SBP_bac_1"/>
    <property type="match status" value="1"/>
</dbReference>
<comment type="caution">
    <text evidence="7">The sequence shown here is derived from an EMBL/GenBank/DDBJ whole genome shotgun (WGS) entry which is preliminary data.</text>
</comment>
<evidence type="ECO:0000313" key="7">
    <source>
        <dbReference type="EMBL" id="MBD3943211.1"/>
    </source>
</evidence>
<accession>A0ABR8NVW4</accession>
<keyword evidence="3" id="KW-0472">Membrane</keyword>
<dbReference type="InterPro" id="IPR006059">
    <property type="entry name" value="SBP"/>
</dbReference>
<evidence type="ECO:0000256" key="1">
    <source>
        <dbReference type="ARBA" id="ARBA00022475"/>
    </source>
</evidence>
<feature type="signal peptide" evidence="6">
    <location>
        <begin position="1"/>
        <end position="25"/>
    </location>
</feature>
<organism evidence="7 8">
    <name type="scientific">Microbacterium helvum</name>
    <dbReference type="NCBI Taxonomy" id="2773713"/>
    <lineage>
        <taxon>Bacteria</taxon>
        <taxon>Bacillati</taxon>
        <taxon>Actinomycetota</taxon>
        <taxon>Actinomycetes</taxon>
        <taxon>Micrococcales</taxon>
        <taxon>Microbacteriaceae</taxon>
        <taxon>Microbacterium</taxon>
    </lineage>
</organism>
<dbReference type="PROSITE" id="PS51257">
    <property type="entry name" value="PROKAR_LIPOPROTEIN"/>
    <property type="match status" value="1"/>
</dbReference>
<dbReference type="CDD" id="cd13583">
    <property type="entry name" value="PBP2_AlgQ_like_4"/>
    <property type="match status" value="1"/>
</dbReference>
<keyword evidence="4" id="KW-0564">Palmitate</keyword>
<evidence type="ECO:0000256" key="5">
    <source>
        <dbReference type="ARBA" id="ARBA00023288"/>
    </source>
</evidence>
<evidence type="ECO:0000256" key="6">
    <source>
        <dbReference type="SAM" id="SignalP"/>
    </source>
</evidence>
<evidence type="ECO:0000256" key="2">
    <source>
        <dbReference type="ARBA" id="ARBA00022729"/>
    </source>
</evidence>
<feature type="chain" id="PRO_5047170358" evidence="6">
    <location>
        <begin position="26"/>
        <end position="554"/>
    </location>
</feature>
<dbReference type="EMBL" id="JACXZS010000011">
    <property type="protein sequence ID" value="MBD3943211.1"/>
    <property type="molecule type" value="Genomic_DNA"/>
</dbReference>
<protein>
    <submittedName>
        <fullName evidence="7">Extracellular solute-binding protein</fullName>
    </submittedName>
</protein>
<proteinExistence type="predicted"/>
<dbReference type="PANTHER" id="PTHR43649">
    <property type="entry name" value="ARABINOSE-BINDING PROTEIN-RELATED"/>
    <property type="match status" value="1"/>
</dbReference>
<keyword evidence="2 6" id="KW-0732">Signal</keyword>
<evidence type="ECO:0000313" key="8">
    <source>
        <dbReference type="Proteomes" id="UP000598426"/>
    </source>
</evidence>
<dbReference type="Proteomes" id="UP000598426">
    <property type="component" value="Unassembled WGS sequence"/>
</dbReference>
<keyword evidence="5" id="KW-0449">Lipoprotein</keyword>
<dbReference type="PANTHER" id="PTHR43649:SF33">
    <property type="entry name" value="POLYGALACTURONAN_RHAMNOGALACTURONAN-BINDING PROTEIN YTCQ"/>
    <property type="match status" value="1"/>
</dbReference>
<name>A0ABR8NVW4_9MICO</name>
<evidence type="ECO:0000256" key="4">
    <source>
        <dbReference type="ARBA" id="ARBA00023139"/>
    </source>
</evidence>
<keyword evidence="1" id="KW-1003">Cell membrane</keyword>
<sequence length="554" mass="60788">MRRSVLLAGAVLAAGALVLSGCDSGGDTGADGDDTAAAEFDFTGKDVGAMEDYGVGDTFTATEPVEFGLFYRDHPNYPYNKDWLFLSELEKNQNVTFDITSAPLNEWDQRKSLVIGAGDAPDIVSVTYPGQEVPFVAGGAILAASDFVQYMPNYMDKVEKWNLEADLDQLRQEDGKYYLFPGFREEQRPEYTFAVRSDIWEELGLSLEPATFDDFADDLRKVKEAYPDVYPMTDRWSANGPIEGTLGFVSPNFGTAAGWGFGQGLTWTGDEFVYTGATDEYKDLVEFYAGLVADGLLDPEAITQDDDQAKQKVASGQALSVGTNNQEIVGYRQTLKDLGTAGDLAMIRVPAGPGGDNLAAGGRLVSGFMLSSKVQESEHFKALLQFLDWLYYSDEGLEFAKWGVEGETYTKDADGKRVLDPGITAMGINAGAPKNLQTDYGFSNGVWMLVHGSSVDLDRSMLPEEAVDFVESMSTKKVLDLPPPAPLDEVEREQVSLYQSALKDHVWQNTAAFILGQRSLDEWDAYVSELEGMNMTQYIDIVNEAQQRYAEANG</sequence>
<keyword evidence="8" id="KW-1185">Reference proteome</keyword>
<dbReference type="Gene3D" id="3.40.190.10">
    <property type="entry name" value="Periplasmic binding protein-like II"/>
    <property type="match status" value="2"/>
</dbReference>
<dbReference type="InterPro" id="IPR050490">
    <property type="entry name" value="Bact_solute-bd_prot1"/>
</dbReference>
<gene>
    <name evidence="7" type="ORF">IF188_16070</name>
</gene>
<reference evidence="7 8" key="1">
    <citation type="submission" date="2020-09" db="EMBL/GenBank/DDBJ databases">
        <title>Isolation and identification of active actinomycetes.</title>
        <authorList>
            <person name="Li X."/>
        </authorList>
    </citation>
    <scope>NUCLEOTIDE SEQUENCE [LARGE SCALE GENOMIC DNA]</scope>
    <source>
        <strain evidence="7 8">NEAU-LLC</strain>
    </source>
</reference>
<evidence type="ECO:0000256" key="3">
    <source>
        <dbReference type="ARBA" id="ARBA00023136"/>
    </source>
</evidence>